<keyword evidence="4 6" id="KW-1133">Transmembrane helix</keyword>
<proteinExistence type="inferred from homology"/>
<evidence type="ECO:0000259" key="7">
    <source>
        <dbReference type="Pfam" id="PF00892"/>
    </source>
</evidence>
<feature type="transmembrane region" description="Helical" evidence="6">
    <location>
        <begin position="262"/>
        <end position="277"/>
    </location>
</feature>
<dbReference type="RefSeq" id="WP_037975135.1">
    <property type="nucleotide sequence ID" value="NZ_CAMETI010000011.1"/>
</dbReference>
<feature type="transmembrane region" description="Helical" evidence="6">
    <location>
        <begin position="127"/>
        <end position="146"/>
    </location>
</feature>
<evidence type="ECO:0000256" key="5">
    <source>
        <dbReference type="ARBA" id="ARBA00023136"/>
    </source>
</evidence>
<dbReference type="InterPro" id="IPR037185">
    <property type="entry name" value="EmrE-like"/>
</dbReference>
<evidence type="ECO:0000256" key="3">
    <source>
        <dbReference type="ARBA" id="ARBA00022692"/>
    </source>
</evidence>
<feature type="domain" description="EamA" evidence="7">
    <location>
        <begin position="20"/>
        <end position="145"/>
    </location>
</feature>
<comment type="similarity">
    <text evidence="2">Belongs to the EamA transporter family.</text>
</comment>
<dbReference type="InterPro" id="IPR050638">
    <property type="entry name" value="AA-Vitamin_Transporters"/>
</dbReference>
<keyword evidence="9" id="KW-1185">Reference proteome</keyword>
<gene>
    <name evidence="8" type="ORF">EH55_01165</name>
</gene>
<keyword evidence="3 6" id="KW-0812">Transmembrane</keyword>
<name>A0A073ITB5_9BACT</name>
<evidence type="ECO:0000256" key="4">
    <source>
        <dbReference type="ARBA" id="ARBA00022989"/>
    </source>
</evidence>
<feature type="transmembrane region" description="Helical" evidence="6">
    <location>
        <begin position="158"/>
        <end position="178"/>
    </location>
</feature>
<dbReference type="AlphaFoldDB" id="A0A073ITB5"/>
<evidence type="ECO:0000313" key="8">
    <source>
        <dbReference type="EMBL" id="KEJ92820.1"/>
    </source>
</evidence>
<dbReference type="SUPFAM" id="SSF103481">
    <property type="entry name" value="Multidrug resistance efflux transporter EmrE"/>
    <property type="match status" value="2"/>
</dbReference>
<reference evidence="8 9" key="1">
    <citation type="submission" date="2014-04" db="EMBL/GenBank/DDBJ databases">
        <title>Draft Genome Sequence of Synergistes jonesii.</title>
        <authorList>
            <person name="Coil D.A."/>
            <person name="Eisen J.A."/>
            <person name="Holland-Moritz H.E."/>
        </authorList>
    </citation>
    <scope>NUCLEOTIDE SEQUENCE [LARGE SCALE GENOMIC DNA]</scope>
    <source>
        <strain evidence="8 9">78-1</strain>
    </source>
</reference>
<dbReference type="GeneID" id="90983152"/>
<dbReference type="STRING" id="2754.EH55_01165"/>
<feature type="transmembrane region" description="Helical" evidence="6">
    <location>
        <begin position="70"/>
        <end position="90"/>
    </location>
</feature>
<protein>
    <recommendedName>
        <fullName evidence="7">EamA domain-containing protein</fullName>
    </recommendedName>
</protein>
<evidence type="ECO:0000256" key="6">
    <source>
        <dbReference type="SAM" id="Phobius"/>
    </source>
</evidence>
<organism evidence="8 9">
    <name type="scientific">Synergistes jonesii</name>
    <dbReference type="NCBI Taxonomy" id="2754"/>
    <lineage>
        <taxon>Bacteria</taxon>
        <taxon>Thermotogati</taxon>
        <taxon>Synergistota</taxon>
        <taxon>Synergistia</taxon>
        <taxon>Synergistales</taxon>
        <taxon>Synergistaceae</taxon>
        <taxon>Synergistes</taxon>
    </lineage>
</organism>
<evidence type="ECO:0000256" key="1">
    <source>
        <dbReference type="ARBA" id="ARBA00004141"/>
    </source>
</evidence>
<feature type="transmembrane region" description="Helical" evidence="6">
    <location>
        <begin position="37"/>
        <end position="58"/>
    </location>
</feature>
<evidence type="ECO:0000313" key="9">
    <source>
        <dbReference type="Proteomes" id="UP000027665"/>
    </source>
</evidence>
<comment type="subcellular location">
    <subcellularLocation>
        <location evidence="1">Membrane</location>
        <topology evidence="1">Multi-pass membrane protein</topology>
    </subcellularLocation>
</comment>
<dbReference type="Pfam" id="PF00892">
    <property type="entry name" value="EamA"/>
    <property type="match status" value="2"/>
</dbReference>
<accession>A0A073ITB5</accession>
<keyword evidence="5 6" id="KW-0472">Membrane</keyword>
<dbReference type="PANTHER" id="PTHR32322">
    <property type="entry name" value="INNER MEMBRANE TRANSPORTER"/>
    <property type="match status" value="1"/>
</dbReference>
<feature type="transmembrane region" description="Helical" evidence="6">
    <location>
        <begin position="190"/>
        <end position="210"/>
    </location>
</feature>
<dbReference type="PANTHER" id="PTHR32322:SF2">
    <property type="entry name" value="EAMA DOMAIN-CONTAINING PROTEIN"/>
    <property type="match status" value="1"/>
</dbReference>
<feature type="domain" description="EamA" evidence="7">
    <location>
        <begin position="160"/>
        <end position="300"/>
    </location>
</feature>
<sequence>MGKNAGVPPKWLLLSAYAALYIIWGSTYLAIRFSVETIPPLFSGGIRFLAAGVLLFAARTAKTRDFPDARGWKLAFFASLLPFAVSYGLITAAEKVVPSSIAALLIAVEPALFCLIGWLFFDGKRPLPRHCAGIALGFAGVCLLILRDPNVRLSFSGYTLWMLAPLLSSVTWVVGAFISSDPRIHADSLTSSAMLMTCGGAAMLVSQYALSAFTGDYPSFGAFSARSAAALAYLIVFGSIVAYSSFIWLMRVEPANRVSTHAFVNPIVAVILGWLVGGEELHANILTALPLIVTSVILMVWEKKEG</sequence>
<dbReference type="GO" id="GO:0016020">
    <property type="term" value="C:membrane"/>
    <property type="evidence" value="ECO:0007669"/>
    <property type="project" value="UniProtKB-SubCell"/>
</dbReference>
<dbReference type="OrthoDB" id="3190463at2"/>
<dbReference type="InterPro" id="IPR000620">
    <property type="entry name" value="EamA_dom"/>
</dbReference>
<dbReference type="eggNOG" id="COG0697">
    <property type="taxonomic scope" value="Bacteria"/>
</dbReference>
<comment type="caution">
    <text evidence="8">The sequence shown here is derived from an EMBL/GenBank/DDBJ whole genome shotgun (WGS) entry which is preliminary data.</text>
</comment>
<feature type="transmembrane region" description="Helical" evidence="6">
    <location>
        <begin position="283"/>
        <end position="301"/>
    </location>
</feature>
<feature type="transmembrane region" description="Helical" evidence="6">
    <location>
        <begin position="12"/>
        <end position="31"/>
    </location>
</feature>
<dbReference type="EMBL" id="JMKI01000016">
    <property type="protein sequence ID" value="KEJ92820.1"/>
    <property type="molecule type" value="Genomic_DNA"/>
</dbReference>
<feature type="transmembrane region" description="Helical" evidence="6">
    <location>
        <begin position="96"/>
        <end position="120"/>
    </location>
</feature>
<dbReference type="Proteomes" id="UP000027665">
    <property type="component" value="Unassembled WGS sequence"/>
</dbReference>
<feature type="transmembrane region" description="Helical" evidence="6">
    <location>
        <begin position="230"/>
        <end position="250"/>
    </location>
</feature>
<evidence type="ECO:0000256" key="2">
    <source>
        <dbReference type="ARBA" id="ARBA00007362"/>
    </source>
</evidence>